<proteinExistence type="predicted"/>
<dbReference type="InterPro" id="IPR016186">
    <property type="entry name" value="C-type_lectin-like/link_sf"/>
</dbReference>
<dbReference type="PROSITE" id="PS00615">
    <property type="entry name" value="C_TYPE_LECTIN_1"/>
    <property type="match status" value="1"/>
</dbReference>
<feature type="domain" description="C-type lectin" evidence="1">
    <location>
        <begin position="127"/>
        <end position="256"/>
    </location>
</feature>
<sequence length="258" mass="29226">MNWSQSFFQLGDQCSSPWVQYRDSCYIFATGYPEDWTEAGSFCSRLGAKLAEIGSADENNFLRLHAFEINPEGHFWVGGTDVLVDGQWIWISSQERIEYTDWVPGEPNGGVIATGLGGTCNTPWVNHADSCYLFVTHLKENWSEAVSMCTELGGYLVEIESAQEQQFLRNYATHQLHIPQGGAFGNGSFWIGGTDMLVEGNWFWLSTRQNFLYTDWYADSKEPNGGINKNCAHLGSHVQFHWNDAECHLLYNFICESE</sequence>
<accession>K1PIG6</accession>
<protein>
    <submittedName>
        <fullName evidence="2">Perlucin</fullName>
    </submittedName>
</protein>
<name>K1PIG6_MAGGI</name>
<dbReference type="InterPro" id="IPR016187">
    <property type="entry name" value="CTDL_fold"/>
</dbReference>
<feature type="domain" description="C-type lectin" evidence="1">
    <location>
        <begin position="21"/>
        <end position="120"/>
    </location>
</feature>
<dbReference type="SMART" id="SM00034">
    <property type="entry name" value="CLECT"/>
    <property type="match status" value="2"/>
</dbReference>
<evidence type="ECO:0000259" key="1">
    <source>
        <dbReference type="PROSITE" id="PS50041"/>
    </source>
</evidence>
<gene>
    <name evidence="2" type="ORF">CGI_10011673</name>
</gene>
<organism evidence="2">
    <name type="scientific">Magallana gigas</name>
    <name type="common">Pacific oyster</name>
    <name type="synonym">Crassostrea gigas</name>
    <dbReference type="NCBI Taxonomy" id="29159"/>
    <lineage>
        <taxon>Eukaryota</taxon>
        <taxon>Metazoa</taxon>
        <taxon>Spiralia</taxon>
        <taxon>Lophotrochozoa</taxon>
        <taxon>Mollusca</taxon>
        <taxon>Bivalvia</taxon>
        <taxon>Autobranchia</taxon>
        <taxon>Pteriomorphia</taxon>
        <taxon>Ostreida</taxon>
        <taxon>Ostreoidea</taxon>
        <taxon>Ostreidae</taxon>
        <taxon>Magallana</taxon>
    </lineage>
</organism>
<dbReference type="InParanoid" id="K1PIG6"/>
<dbReference type="HOGENOM" id="CLU_1078694_0_0_1"/>
<dbReference type="FunCoup" id="K1PIG6">
    <property type="interactions" value="3"/>
</dbReference>
<dbReference type="Pfam" id="PF00059">
    <property type="entry name" value="Lectin_C"/>
    <property type="match status" value="2"/>
</dbReference>
<dbReference type="InterPro" id="IPR050111">
    <property type="entry name" value="C-type_lectin/snaclec_domain"/>
</dbReference>
<dbReference type="InterPro" id="IPR018378">
    <property type="entry name" value="C-type_lectin_CS"/>
</dbReference>
<dbReference type="PANTHER" id="PTHR22803">
    <property type="entry name" value="MANNOSE, PHOSPHOLIPASE, LECTIN RECEPTOR RELATED"/>
    <property type="match status" value="1"/>
</dbReference>
<dbReference type="AlphaFoldDB" id="K1PIG6"/>
<dbReference type="SUPFAM" id="SSF56436">
    <property type="entry name" value="C-type lectin-like"/>
    <property type="match status" value="2"/>
</dbReference>
<reference evidence="2" key="1">
    <citation type="journal article" date="2012" name="Nature">
        <title>The oyster genome reveals stress adaptation and complexity of shell formation.</title>
        <authorList>
            <person name="Zhang G."/>
            <person name="Fang X."/>
            <person name="Guo X."/>
            <person name="Li L."/>
            <person name="Luo R."/>
            <person name="Xu F."/>
            <person name="Yang P."/>
            <person name="Zhang L."/>
            <person name="Wang X."/>
            <person name="Qi H."/>
            <person name="Xiong Z."/>
            <person name="Que H."/>
            <person name="Xie Y."/>
            <person name="Holland P.W."/>
            <person name="Paps J."/>
            <person name="Zhu Y."/>
            <person name="Wu F."/>
            <person name="Chen Y."/>
            <person name="Wang J."/>
            <person name="Peng C."/>
            <person name="Meng J."/>
            <person name="Yang L."/>
            <person name="Liu J."/>
            <person name="Wen B."/>
            <person name="Zhang N."/>
            <person name="Huang Z."/>
            <person name="Zhu Q."/>
            <person name="Feng Y."/>
            <person name="Mount A."/>
            <person name="Hedgecock D."/>
            <person name="Xu Z."/>
            <person name="Liu Y."/>
            <person name="Domazet-Loso T."/>
            <person name="Du Y."/>
            <person name="Sun X."/>
            <person name="Zhang S."/>
            <person name="Liu B."/>
            <person name="Cheng P."/>
            <person name="Jiang X."/>
            <person name="Li J."/>
            <person name="Fan D."/>
            <person name="Wang W."/>
            <person name="Fu W."/>
            <person name="Wang T."/>
            <person name="Wang B."/>
            <person name="Zhang J."/>
            <person name="Peng Z."/>
            <person name="Li Y."/>
            <person name="Li N."/>
            <person name="Wang J."/>
            <person name="Chen M."/>
            <person name="He Y."/>
            <person name="Tan F."/>
            <person name="Song X."/>
            <person name="Zheng Q."/>
            <person name="Huang R."/>
            <person name="Yang H."/>
            <person name="Du X."/>
            <person name="Chen L."/>
            <person name="Yang M."/>
            <person name="Gaffney P.M."/>
            <person name="Wang S."/>
            <person name="Luo L."/>
            <person name="She Z."/>
            <person name="Ming Y."/>
            <person name="Huang W."/>
            <person name="Zhang S."/>
            <person name="Huang B."/>
            <person name="Zhang Y."/>
            <person name="Qu T."/>
            <person name="Ni P."/>
            <person name="Miao G."/>
            <person name="Wang J."/>
            <person name="Wang Q."/>
            <person name="Steinberg C.E."/>
            <person name="Wang H."/>
            <person name="Li N."/>
            <person name="Qian L."/>
            <person name="Zhang G."/>
            <person name="Li Y."/>
            <person name="Yang H."/>
            <person name="Liu X."/>
            <person name="Wang J."/>
            <person name="Yin Y."/>
            <person name="Wang J."/>
        </authorList>
    </citation>
    <scope>NUCLEOTIDE SEQUENCE [LARGE SCALE GENOMIC DNA]</scope>
    <source>
        <strain evidence="2">05x7-T-G4-1.051#20</strain>
    </source>
</reference>
<dbReference type="PROSITE" id="PS50041">
    <property type="entry name" value="C_TYPE_LECTIN_2"/>
    <property type="match status" value="2"/>
</dbReference>
<dbReference type="InterPro" id="IPR001304">
    <property type="entry name" value="C-type_lectin-like"/>
</dbReference>
<dbReference type="Gene3D" id="3.10.100.10">
    <property type="entry name" value="Mannose-Binding Protein A, subunit A"/>
    <property type="match status" value="2"/>
</dbReference>
<evidence type="ECO:0000313" key="2">
    <source>
        <dbReference type="EMBL" id="EKC18654.1"/>
    </source>
</evidence>
<dbReference type="CDD" id="cd00037">
    <property type="entry name" value="CLECT"/>
    <property type="match status" value="2"/>
</dbReference>
<dbReference type="EMBL" id="JH816199">
    <property type="protein sequence ID" value="EKC18654.1"/>
    <property type="molecule type" value="Genomic_DNA"/>
</dbReference>